<evidence type="ECO:0000313" key="4">
    <source>
        <dbReference type="Proteomes" id="UP000248899"/>
    </source>
</evidence>
<dbReference type="Pfam" id="PF03235">
    <property type="entry name" value="GmrSD_N"/>
    <property type="match status" value="1"/>
</dbReference>
<dbReference type="PANTHER" id="PTHR35149">
    <property type="entry name" value="SLL5132 PROTEIN"/>
    <property type="match status" value="1"/>
</dbReference>
<dbReference type="Pfam" id="PF07510">
    <property type="entry name" value="GmrSD_C"/>
    <property type="match status" value="1"/>
</dbReference>
<evidence type="ECO:0000259" key="1">
    <source>
        <dbReference type="Pfam" id="PF03235"/>
    </source>
</evidence>
<name>A0AAQ0F4N1_BURCE</name>
<dbReference type="Proteomes" id="UP000248899">
    <property type="component" value="Unassembled WGS sequence"/>
</dbReference>
<reference evidence="3 4" key="1">
    <citation type="submission" date="2018-06" db="EMBL/GenBank/DDBJ databases">
        <title>Towards the identification of Burkholderia cepacia strain which caused fatal septicemia.</title>
        <authorList>
            <person name="Bui L.A.T."/>
            <person name="Zakharova I.B."/>
            <person name="Shpak I.M."/>
            <person name="Teteryatnikova N."/>
            <person name="Ustinov D.V."/>
            <person name="Kuzyutina Y.A."/>
            <person name="Nguyen H.N."/>
            <person name="Antonov A.S."/>
            <person name="Avdyusheva E.F."/>
            <person name="Victorov D.V."/>
        </authorList>
    </citation>
    <scope>NUCLEOTIDE SEQUENCE [LARGE SCALE GENOMIC DNA]</scope>
    <source>
        <strain evidence="3 4">PT02</strain>
    </source>
</reference>
<dbReference type="InterPro" id="IPR011089">
    <property type="entry name" value="GmrSD_C"/>
</dbReference>
<dbReference type="PANTHER" id="PTHR35149:SF1">
    <property type="entry name" value="DUF5655 DOMAIN-CONTAINING PROTEIN"/>
    <property type="match status" value="1"/>
</dbReference>
<feature type="domain" description="GmrSD restriction endonucleases C-terminal" evidence="2">
    <location>
        <begin position="504"/>
        <end position="633"/>
    </location>
</feature>
<evidence type="ECO:0008006" key="5">
    <source>
        <dbReference type="Google" id="ProtNLM"/>
    </source>
</evidence>
<organism evidence="3 4">
    <name type="scientific">Burkholderia cepacia</name>
    <name type="common">Pseudomonas cepacia</name>
    <dbReference type="NCBI Taxonomy" id="292"/>
    <lineage>
        <taxon>Bacteria</taxon>
        <taxon>Pseudomonadati</taxon>
        <taxon>Pseudomonadota</taxon>
        <taxon>Betaproteobacteria</taxon>
        <taxon>Burkholderiales</taxon>
        <taxon>Burkholderiaceae</taxon>
        <taxon>Burkholderia</taxon>
        <taxon>Burkholderia cepacia complex</taxon>
    </lineage>
</organism>
<comment type="caution">
    <text evidence="3">The sequence shown here is derived from an EMBL/GenBank/DDBJ whole genome shotgun (WGS) entry which is preliminary data.</text>
</comment>
<accession>A0AAQ0F4N1</accession>
<protein>
    <recommendedName>
        <fullName evidence="5">DUF262 domain-containing protein</fullName>
    </recommendedName>
</protein>
<dbReference type="AlphaFoldDB" id="A0AAQ0F4N1"/>
<sequence>MRMQAVHSSLQTLSELFSGAFFQIPDYQRGYAWEKEQCEDFWKDIELLGENARHYGGQLILDTNQDGHGSSYFVVDGQQRLTSAVVALRAFVDTSKDSEKEDIRRFCADVQTLFHFEESESGVRRYKFGYCDQGASQIYLMGGIFADPRYSTSVAGERTLYTENLRRAYELFRERMIQLDESSRLAFARKLAGCLHFNVFHVDRQFDIHVAFETINNRGKHLSQLELLKNRLIYLSTVLAQQPGADADLGVDLRNEVNRWWSSIYEWLGKDPVRQLDDDEFLRTHWIAYFGYDKTESDAMSVKLFDEIFTVQRAATGELNADIIRQYIRSLGQAATLWHYIHKPAPYLPGETTRWLDRIERLRWGSFKPLVLSAFQALTILDPRIVAQPQYASGSFSRVDAFLAQVERFIFMIFYVSERRAHTGKADIYRQAHRLCTAARSGDPEQVGLEFELTIRFVGALNDNEGVNEQRNHSQPDDYFHGWNGYFDLAYFRDAARRRLDRENGFYGSDFTRVVLFEYELSLQGATRTPKVGWKDASFGSVEHVYPQTPNDVSWTNRFPFDGRQERKRRMWMNSLGNLLLLSREVNASLSNRPFSEKKKTYATGSYSENKIAQDHLVWSPNAVIKRGVELLEFAERRWGFSFADWGIRHQDCLRTDKG</sequence>
<evidence type="ECO:0000313" key="3">
    <source>
        <dbReference type="EMBL" id="RAP97688.1"/>
    </source>
</evidence>
<evidence type="ECO:0000259" key="2">
    <source>
        <dbReference type="Pfam" id="PF07510"/>
    </source>
</evidence>
<proteinExistence type="predicted"/>
<dbReference type="EMBL" id="QLUZ01000044">
    <property type="protein sequence ID" value="RAP97688.1"/>
    <property type="molecule type" value="Genomic_DNA"/>
</dbReference>
<gene>
    <name evidence="3" type="ORF">DPR02_38100</name>
</gene>
<feature type="domain" description="GmrSD restriction endonucleases N-terminal" evidence="1">
    <location>
        <begin position="14"/>
        <end position="232"/>
    </location>
</feature>
<dbReference type="InterPro" id="IPR004919">
    <property type="entry name" value="GmrSD_N"/>
</dbReference>